<name>A0ABX6EXI3_KLUMA</name>
<dbReference type="PANTHER" id="PTHR28062:SF1">
    <property type="entry name" value="TRANSMEMBRANE PROTEIN"/>
    <property type="match status" value="1"/>
</dbReference>
<protein>
    <submittedName>
        <fullName evidence="1">YDL183C</fullName>
    </submittedName>
</protein>
<dbReference type="Pfam" id="PF10173">
    <property type="entry name" value="Mit_KHE1"/>
    <property type="match status" value="1"/>
</dbReference>
<reference evidence="1 2" key="1">
    <citation type="submission" date="2016-03" db="EMBL/GenBank/DDBJ databases">
        <title>How can Kluyveromyces marxianus grow so fast - potential evolutionary course in Saccharomyces Complex revealed by comparative genomics.</title>
        <authorList>
            <person name="Mo W."/>
            <person name="Lu W."/>
            <person name="Yang X."/>
            <person name="Qi J."/>
            <person name="Lv H."/>
        </authorList>
    </citation>
    <scope>NUCLEOTIDE SEQUENCE [LARGE SCALE GENOMIC DNA]</scope>
    <source>
        <strain evidence="1 2">FIM1</strain>
    </source>
</reference>
<dbReference type="Proteomes" id="UP000422736">
    <property type="component" value="Chromosome 6"/>
</dbReference>
<dbReference type="PANTHER" id="PTHR28062">
    <property type="entry name" value="K+-H+ EXCHANGE-LIKE PROTEIN"/>
    <property type="match status" value="1"/>
</dbReference>
<sequence>MYQVQVRSFSVFRTLKKHQEFGSTIKEYINNPVKLLVIPITNKKSYFYFKYSNELLNNDSRLIRYETKLANKAAKIWQNMQESDKSYNKKIVAWITKLLDRIPWTESSLQTIPSESYILKRIESGSKTNVTFHEYERAKNDTSVVSMKPKPICVYFPKSILNESTINKQLKELADAGQQYHKKYAALCAVGIPITFPLILVPVVPNVPGFYLAYRLYCNAKAYFGAKHLESLIKSEDQTLEMRNLVQYSDILQGANSMQARNEREEVVLLRESDLDRILDSLEIHEISTDLRKAIRQETSRLECQSKD</sequence>
<dbReference type="InterPro" id="IPR018786">
    <property type="entry name" value="Mit_KHE1"/>
</dbReference>
<gene>
    <name evidence="1" type="ORF">FIM1_3789</name>
</gene>
<keyword evidence="2" id="KW-1185">Reference proteome</keyword>
<evidence type="ECO:0000313" key="1">
    <source>
        <dbReference type="EMBL" id="QGN17059.1"/>
    </source>
</evidence>
<organism evidence="1 2">
    <name type="scientific">Kluyveromyces marxianus</name>
    <name type="common">Yeast</name>
    <name type="synonym">Candida kefyr</name>
    <dbReference type="NCBI Taxonomy" id="4911"/>
    <lineage>
        <taxon>Eukaryota</taxon>
        <taxon>Fungi</taxon>
        <taxon>Dikarya</taxon>
        <taxon>Ascomycota</taxon>
        <taxon>Saccharomycotina</taxon>
        <taxon>Saccharomycetes</taxon>
        <taxon>Saccharomycetales</taxon>
        <taxon>Saccharomycetaceae</taxon>
        <taxon>Kluyveromyces</taxon>
    </lineage>
</organism>
<accession>A0ABX6EXI3</accession>
<proteinExistence type="predicted"/>
<evidence type="ECO:0000313" key="2">
    <source>
        <dbReference type="Proteomes" id="UP000422736"/>
    </source>
</evidence>
<dbReference type="EMBL" id="CP015059">
    <property type="protein sequence ID" value="QGN17059.1"/>
    <property type="molecule type" value="Genomic_DNA"/>
</dbReference>